<dbReference type="Proteomes" id="UP000189981">
    <property type="component" value="Unassembled WGS sequence"/>
</dbReference>
<comment type="similarity">
    <text evidence="1">Belongs to the thioredoxin family. DsbA subfamily.</text>
</comment>
<feature type="domain" description="Thioredoxin" evidence="2">
    <location>
        <begin position="1"/>
        <end position="171"/>
    </location>
</feature>
<dbReference type="PROSITE" id="PS51352">
    <property type="entry name" value="THIOREDOXIN_2"/>
    <property type="match status" value="1"/>
</dbReference>
<dbReference type="OrthoDB" id="117402at2"/>
<keyword evidence="4" id="KW-1185">Reference proteome</keyword>
<dbReference type="InterPro" id="IPR012336">
    <property type="entry name" value="Thioredoxin-like_fold"/>
</dbReference>
<accession>A0A1T5DFX6</accession>
<dbReference type="EMBL" id="FUYR01000002">
    <property type="protein sequence ID" value="SKB70648.1"/>
    <property type="molecule type" value="Genomic_DNA"/>
</dbReference>
<evidence type="ECO:0000313" key="4">
    <source>
        <dbReference type="Proteomes" id="UP000189981"/>
    </source>
</evidence>
<dbReference type="InterPro" id="IPR036249">
    <property type="entry name" value="Thioredoxin-like_sf"/>
</dbReference>
<gene>
    <name evidence="3" type="ORF">SAMN05661099_2330</name>
</gene>
<dbReference type="PANTHER" id="PTHR13887">
    <property type="entry name" value="GLUTATHIONE S-TRANSFERASE KAPPA"/>
    <property type="match status" value="1"/>
</dbReference>
<dbReference type="RefSeq" id="WP_079702843.1">
    <property type="nucleotide sequence ID" value="NZ_FUYR01000002.1"/>
</dbReference>
<dbReference type="STRING" id="572036.SAMN05661099_2330"/>
<protein>
    <submittedName>
        <fullName evidence="3">Thioredoxin</fullName>
    </submittedName>
</protein>
<evidence type="ECO:0000259" key="2">
    <source>
        <dbReference type="PROSITE" id="PS51352"/>
    </source>
</evidence>
<sequence>MALRQAVSENDHIQGNSQAPIELVEYGDYECPHCGRAYPILKEMQNQLGSNLKFVFRNFPLSKIHPHAKSAAIAAEAASHQNKFWEMHDILFENQRRLTSTAVREYAQKIQLDMSKFENDILDSSIAEKIDAEFYSGMRSGVNATPTFFINGEKYDGTPADLQVFIETTFL</sequence>
<dbReference type="Gene3D" id="3.40.30.10">
    <property type="entry name" value="Glutaredoxin"/>
    <property type="match status" value="1"/>
</dbReference>
<reference evidence="4" key="1">
    <citation type="submission" date="2017-02" db="EMBL/GenBank/DDBJ databases">
        <authorList>
            <person name="Varghese N."/>
            <person name="Submissions S."/>
        </authorList>
    </citation>
    <scope>NUCLEOTIDE SEQUENCE [LARGE SCALE GENOMIC DNA]</scope>
    <source>
        <strain evidence="4">DSM 22385</strain>
    </source>
</reference>
<name>A0A1T5DFX6_9SPHI</name>
<dbReference type="SUPFAM" id="SSF52833">
    <property type="entry name" value="Thioredoxin-like"/>
    <property type="match status" value="1"/>
</dbReference>
<organism evidence="3 4">
    <name type="scientific">Daejeonella lutea</name>
    <dbReference type="NCBI Taxonomy" id="572036"/>
    <lineage>
        <taxon>Bacteria</taxon>
        <taxon>Pseudomonadati</taxon>
        <taxon>Bacteroidota</taxon>
        <taxon>Sphingobacteriia</taxon>
        <taxon>Sphingobacteriales</taxon>
        <taxon>Sphingobacteriaceae</taxon>
        <taxon>Daejeonella</taxon>
    </lineage>
</organism>
<evidence type="ECO:0000313" key="3">
    <source>
        <dbReference type="EMBL" id="SKB70648.1"/>
    </source>
</evidence>
<proteinExistence type="inferred from homology"/>
<evidence type="ECO:0000256" key="1">
    <source>
        <dbReference type="ARBA" id="ARBA00005791"/>
    </source>
</evidence>
<dbReference type="InterPro" id="IPR013766">
    <property type="entry name" value="Thioredoxin_domain"/>
</dbReference>
<dbReference type="AlphaFoldDB" id="A0A1T5DFX6"/>
<dbReference type="PANTHER" id="PTHR13887:SF55">
    <property type="entry name" value="SLR0313 PROTEIN"/>
    <property type="match status" value="1"/>
</dbReference>
<dbReference type="Pfam" id="PF13462">
    <property type="entry name" value="Thioredoxin_4"/>
    <property type="match status" value="1"/>
</dbReference>